<protein>
    <submittedName>
        <fullName evidence="1">Uncharacterized protein</fullName>
    </submittedName>
</protein>
<gene>
    <name evidence="1" type="ordered locus">ABC2574</name>
</gene>
<dbReference type="Proteomes" id="UP000001168">
    <property type="component" value="Chromosome"/>
</dbReference>
<proteinExistence type="predicted"/>
<reference evidence="2" key="4">
    <citation type="submission" date="2003-10" db="EMBL/GenBank/DDBJ databases">
        <title>The complete genome sequence of the alkaliphilic Bacillus clausii KSM-K16.</title>
        <authorList>
            <person name="Takaki Y."/>
            <person name="Kageyama Y."/>
            <person name="Shimamura S."/>
            <person name="Suzuki H."/>
            <person name="Nishi S."/>
            <person name="Hatada Y."/>
            <person name="Kawai S."/>
            <person name="Ito S."/>
            <person name="Horikoshi K."/>
        </authorList>
    </citation>
    <scope>NUCLEOTIDE SEQUENCE [LARGE SCALE GENOMIC DNA]</scope>
    <source>
        <strain evidence="2">KSM-K16</strain>
    </source>
</reference>
<evidence type="ECO:0000313" key="1">
    <source>
        <dbReference type="EMBL" id="BAD65109.1"/>
    </source>
</evidence>
<dbReference type="AlphaFoldDB" id="Q5WEV1"/>
<dbReference type="HOGENOM" id="CLU_2068421_0_0_9"/>
<reference evidence="1 2" key="1">
    <citation type="journal article" date="1994" name="J. Ferment. Bioeng.">
        <title>Molecular cloning and nucleotide sequence of the gene for an alkaline protease from the alkalophilic Bacillus sp. KSM-K16.</title>
        <authorList>
            <person name="Hakamada Y."/>
            <person name="Kobayashi T."/>
            <person name="Hitomi J."/>
            <person name="Kawai S."/>
            <person name="Ito S."/>
        </authorList>
    </citation>
    <scope>NUCLEOTIDE SEQUENCE [LARGE SCALE GENOMIC DNA]</scope>
    <source>
        <strain evidence="1 2">KSM-K16</strain>
    </source>
</reference>
<reference evidence="1 2" key="5">
    <citation type="journal article" date="2007" name="Extremophiles">
        <title>Intragenomic diversity of the V1 regions of 16S rRNA genes in high-alkaline protease-producing Bacillus clausii spp.</title>
        <authorList>
            <person name="Kageyama Y."/>
            <person name="Takaki Y."/>
            <person name="Shimamura S."/>
            <person name="Nishi S."/>
            <person name="Nogi Y."/>
            <person name="Uchimura K."/>
            <person name="Kobayashi T."/>
            <person name="Hitomi J."/>
            <person name="Ozaki K."/>
            <person name="Kawai S."/>
            <person name="Ito S."/>
            <person name="Horikoshi K."/>
        </authorList>
    </citation>
    <scope>NUCLEOTIDE SEQUENCE [LARGE SCALE GENOMIC DNA]</scope>
    <source>
        <strain evidence="1 2">KSM-K16</strain>
    </source>
</reference>
<dbReference type="EMBL" id="AP006627">
    <property type="protein sequence ID" value="BAD65109.1"/>
    <property type="molecule type" value="Genomic_DNA"/>
</dbReference>
<reference evidence="1 2" key="3">
    <citation type="journal article" date="1997" name="Protein Eng.">
        <title>High-resolution crystal structure of M-protease: phylogeny aided analysis of the high-alkaline adaptation mechanism.</title>
        <authorList>
            <person name="Shirai T."/>
            <person name="Suzuki A."/>
            <person name="Yamane T."/>
            <person name="Ashida T."/>
            <person name="Kobayashi T."/>
            <person name="Ito S."/>
        </authorList>
    </citation>
    <scope>NUCLEOTIDE SEQUENCE [LARGE SCALE GENOMIC DNA]</scope>
    <source>
        <strain evidence="1 2">KSM-K16</strain>
    </source>
</reference>
<name>Q5WEV1_SHOC1</name>
<dbReference type="STRING" id="66692.ABC2574"/>
<sequence>MIRTISYSLVTIEPLLDLLTSSAINEIWVAIESDDYMPDWLLETIQSYQHKLFKENGIEEEFFQVNLENKQIKNNVKFFDFVKAIVEINDFGFIVFNPKKELPNYFRNGKVMVDTKKW</sequence>
<accession>Q5WEV1</accession>
<reference evidence="1 2" key="2">
    <citation type="journal article" date="1995" name="Appl. Microbiol. Biotechnol.">
        <title>Purification and properties of an alkaline protease from alkalophilic Bacillus sp. KSM-K16.</title>
        <authorList>
            <person name="Kobayashi T."/>
            <person name="Hakamada Y."/>
            <person name="Adachi S."/>
            <person name="Hitomi J."/>
            <person name="Yoshimatsu T."/>
            <person name="Koike K."/>
            <person name="Kawai S."/>
            <person name="Ito S."/>
        </authorList>
    </citation>
    <scope>NUCLEOTIDE SEQUENCE [LARGE SCALE GENOMIC DNA]</scope>
    <source>
        <strain evidence="1 2">KSM-K16</strain>
    </source>
</reference>
<evidence type="ECO:0000313" key="2">
    <source>
        <dbReference type="Proteomes" id="UP000001168"/>
    </source>
</evidence>
<dbReference type="KEGG" id="bcl:ABC2574"/>
<organism evidence="1 2">
    <name type="scientific">Shouchella clausii (strain KSM-K16)</name>
    <name type="common">Alkalihalobacillus clausii</name>
    <dbReference type="NCBI Taxonomy" id="66692"/>
    <lineage>
        <taxon>Bacteria</taxon>
        <taxon>Bacillati</taxon>
        <taxon>Bacillota</taxon>
        <taxon>Bacilli</taxon>
        <taxon>Bacillales</taxon>
        <taxon>Bacillaceae</taxon>
        <taxon>Shouchella</taxon>
    </lineage>
</organism>
<keyword evidence="2" id="KW-1185">Reference proteome</keyword>